<gene>
    <name evidence="4" type="ORF">EVOR1521_LOCUS27270</name>
</gene>
<dbReference type="PRINTS" id="PR00297">
    <property type="entry name" value="CHAPERONIN10"/>
</dbReference>
<dbReference type="HAMAP" id="MF_00580">
    <property type="entry name" value="CH10"/>
    <property type="match status" value="1"/>
</dbReference>
<dbReference type="PANTHER" id="PTHR10772:SF0">
    <property type="entry name" value="10 KDA HEAT SHOCK PROTEIN, MITOCHONDRIAL"/>
    <property type="match status" value="1"/>
</dbReference>
<dbReference type="GO" id="GO:0044183">
    <property type="term" value="F:protein folding chaperone"/>
    <property type="evidence" value="ECO:0007669"/>
    <property type="project" value="InterPro"/>
</dbReference>
<evidence type="ECO:0000313" key="4">
    <source>
        <dbReference type="EMBL" id="CAJ1404898.1"/>
    </source>
</evidence>
<keyword evidence="2 3" id="KW-0143">Chaperone</keyword>
<dbReference type="InterPro" id="IPR018369">
    <property type="entry name" value="Chaprnonin_Cpn10_CS"/>
</dbReference>
<protein>
    <recommendedName>
        <fullName evidence="6">10 kDa chaperonin</fullName>
    </recommendedName>
</protein>
<proteinExistence type="inferred from homology"/>
<dbReference type="GO" id="GO:0005524">
    <property type="term" value="F:ATP binding"/>
    <property type="evidence" value="ECO:0007669"/>
    <property type="project" value="InterPro"/>
</dbReference>
<evidence type="ECO:0000256" key="2">
    <source>
        <dbReference type="ARBA" id="ARBA00023186"/>
    </source>
</evidence>
<comment type="similarity">
    <text evidence="1 3">Belongs to the GroES chaperonin family.</text>
</comment>
<evidence type="ECO:0000256" key="1">
    <source>
        <dbReference type="ARBA" id="ARBA00006975"/>
    </source>
</evidence>
<dbReference type="Proteomes" id="UP001178507">
    <property type="component" value="Unassembled WGS sequence"/>
</dbReference>
<dbReference type="InterPro" id="IPR037124">
    <property type="entry name" value="Chaperonin_GroES_sf"/>
</dbReference>
<evidence type="ECO:0000313" key="5">
    <source>
        <dbReference type="Proteomes" id="UP001178507"/>
    </source>
</evidence>
<dbReference type="GO" id="GO:0051087">
    <property type="term" value="F:protein-folding chaperone binding"/>
    <property type="evidence" value="ECO:0007669"/>
    <property type="project" value="TreeGrafter"/>
</dbReference>
<sequence>MLADRQRSADSGLTYHDDVALLGNMYCDLGPKPQKSVAEQTLSDVELAVAQLQAPYKVIPHESTSAILAMSIVKRFIPLMDRVLVQKVKAEAKTASGILLPDSAKQAPNWAKVLATGPGRVSKEGELLAMNVQVGDTVVIPEYGGVTLNFDNEEYHVFRDEDIMGVIQDRQVAWG</sequence>
<accession>A0AA36JEU7</accession>
<dbReference type="FunFam" id="2.30.33.40:FF:000002">
    <property type="entry name" value="10 kDa chaperonin, mitochondrial"/>
    <property type="match status" value="1"/>
</dbReference>
<dbReference type="SUPFAM" id="SSF50129">
    <property type="entry name" value="GroES-like"/>
    <property type="match status" value="1"/>
</dbReference>
<keyword evidence="5" id="KW-1185">Reference proteome</keyword>
<evidence type="ECO:0000256" key="3">
    <source>
        <dbReference type="RuleBase" id="RU003479"/>
    </source>
</evidence>
<dbReference type="PROSITE" id="PS00681">
    <property type="entry name" value="CHAPERONINS_CPN10"/>
    <property type="match status" value="1"/>
</dbReference>
<dbReference type="InterPro" id="IPR011032">
    <property type="entry name" value="GroES-like_sf"/>
</dbReference>
<dbReference type="CDD" id="cd00320">
    <property type="entry name" value="cpn10"/>
    <property type="match status" value="1"/>
</dbReference>
<dbReference type="AlphaFoldDB" id="A0AA36JEU7"/>
<dbReference type="GO" id="GO:0046872">
    <property type="term" value="F:metal ion binding"/>
    <property type="evidence" value="ECO:0007669"/>
    <property type="project" value="TreeGrafter"/>
</dbReference>
<dbReference type="SMART" id="SM00883">
    <property type="entry name" value="Cpn10"/>
    <property type="match status" value="1"/>
</dbReference>
<dbReference type="EMBL" id="CAUJNA010003561">
    <property type="protein sequence ID" value="CAJ1404898.1"/>
    <property type="molecule type" value="Genomic_DNA"/>
</dbReference>
<reference evidence="4" key="1">
    <citation type="submission" date="2023-08" db="EMBL/GenBank/DDBJ databases">
        <authorList>
            <person name="Chen Y."/>
            <person name="Shah S."/>
            <person name="Dougan E. K."/>
            <person name="Thang M."/>
            <person name="Chan C."/>
        </authorList>
    </citation>
    <scope>NUCLEOTIDE SEQUENCE</scope>
</reference>
<dbReference type="GO" id="GO:0051082">
    <property type="term" value="F:unfolded protein binding"/>
    <property type="evidence" value="ECO:0007669"/>
    <property type="project" value="TreeGrafter"/>
</dbReference>
<comment type="caution">
    <text evidence="4">The sequence shown here is derived from an EMBL/GenBank/DDBJ whole genome shotgun (WGS) entry which is preliminary data.</text>
</comment>
<name>A0AA36JEU7_9DINO</name>
<dbReference type="Gene3D" id="2.30.33.40">
    <property type="entry name" value="GroES chaperonin"/>
    <property type="match status" value="1"/>
</dbReference>
<dbReference type="InterPro" id="IPR020818">
    <property type="entry name" value="Chaperonin_GroES"/>
</dbReference>
<dbReference type="PANTHER" id="PTHR10772">
    <property type="entry name" value="10 KDA HEAT SHOCK PROTEIN"/>
    <property type="match status" value="1"/>
</dbReference>
<organism evidence="4 5">
    <name type="scientific">Effrenium voratum</name>
    <dbReference type="NCBI Taxonomy" id="2562239"/>
    <lineage>
        <taxon>Eukaryota</taxon>
        <taxon>Sar</taxon>
        <taxon>Alveolata</taxon>
        <taxon>Dinophyceae</taxon>
        <taxon>Suessiales</taxon>
        <taxon>Symbiodiniaceae</taxon>
        <taxon>Effrenium</taxon>
    </lineage>
</organism>
<dbReference type="Pfam" id="PF00166">
    <property type="entry name" value="Cpn10"/>
    <property type="match status" value="1"/>
</dbReference>
<evidence type="ECO:0008006" key="6">
    <source>
        <dbReference type="Google" id="ProtNLM"/>
    </source>
</evidence>
<dbReference type="GO" id="GO:0005739">
    <property type="term" value="C:mitochondrion"/>
    <property type="evidence" value="ECO:0007669"/>
    <property type="project" value="TreeGrafter"/>
</dbReference>